<keyword evidence="2" id="KW-1185">Reference proteome</keyword>
<dbReference type="AlphaFoldDB" id="A0A2N0Z442"/>
<sequence>MKIIKTLSDIEELKARGNIDFNYLKALEEEFINWFEAEGNGELLKSFRLPNWSCIYHLEEKDDANFIASQMLHLEYVEKESKDNCMYFRIGIMNDHQMILLYFLEGTFDSHFEQWLQR</sequence>
<proteinExistence type="predicted"/>
<dbReference type="OrthoDB" id="2876757at2"/>
<protein>
    <submittedName>
        <fullName evidence="1">Uncharacterized protein</fullName>
    </submittedName>
</protein>
<evidence type="ECO:0000313" key="2">
    <source>
        <dbReference type="Proteomes" id="UP000233375"/>
    </source>
</evidence>
<evidence type="ECO:0000313" key="1">
    <source>
        <dbReference type="EMBL" id="PKG24282.1"/>
    </source>
</evidence>
<gene>
    <name evidence="1" type="ORF">CWS01_07790</name>
</gene>
<dbReference type="Proteomes" id="UP000233375">
    <property type="component" value="Unassembled WGS sequence"/>
</dbReference>
<dbReference type="RefSeq" id="WP_101176628.1">
    <property type="nucleotide sequence ID" value="NZ_PISE01000015.1"/>
</dbReference>
<organism evidence="1 2">
    <name type="scientific">Niallia nealsonii</name>
    <dbReference type="NCBI Taxonomy" id="115979"/>
    <lineage>
        <taxon>Bacteria</taxon>
        <taxon>Bacillati</taxon>
        <taxon>Bacillota</taxon>
        <taxon>Bacilli</taxon>
        <taxon>Bacillales</taxon>
        <taxon>Bacillaceae</taxon>
        <taxon>Niallia</taxon>
    </lineage>
</organism>
<accession>A0A2N0Z442</accession>
<reference evidence="1 2" key="1">
    <citation type="journal article" date="2003" name="Int. J. Syst. Evol. Microbiol.">
        <title>Bacillus nealsonii sp. nov., isolated from a spacecraft-assembly facility, whose spores are gamma-radiation resistant.</title>
        <authorList>
            <person name="Venkateswaran K."/>
            <person name="Kempf M."/>
            <person name="Chen F."/>
            <person name="Satomi M."/>
            <person name="Nicholson W."/>
            <person name="Kern R."/>
        </authorList>
    </citation>
    <scope>NUCLEOTIDE SEQUENCE [LARGE SCALE GENOMIC DNA]</scope>
    <source>
        <strain evidence="1 2">FO-92</strain>
    </source>
</reference>
<comment type="caution">
    <text evidence="1">The sequence shown here is derived from an EMBL/GenBank/DDBJ whole genome shotgun (WGS) entry which is preliminary data.</text>
</comment>
<name>A0A2N0Z442_9BACI</name>
<dbReference type="EMBL" id="PISE01000015">
    <property type="protein sequence ID" value="PKG24282.1"/>
    <property type="molecule type" value="Genomic_DNA"/>
</dbReference>